<proteinExistence type="predicted"/>
<gene>
    <name evidence="1" type="ORF">Bm1_00090</name>
</gene>
<accession>A8NCX8</accession>
<dbReference type="AlphaFoldDB" id="A8NCX8"/>
<sequence length="77" mass="9016">LNTYILWSLANKIVTTNLSFKAFVYTNYNSNQERFLSIRKSNSSYKLYSDSTLNLITLPIDMLRSIMTRLKNLSKFP</sequence>
<protein>
    <submittedName>
        <fullName evidence="1">Uncharacterized protein</fullName>
    </submittedName>
</protein>
<evidence type="ECO:0000313" key="1">
    <source>
        <dbReference type="EMBL" id="EDP39652.1"/>
    </source>
</evidence>
<name>A8NCX8_BRUMA</name>
<organism evidence="1">
    <name type="scientific">Brugia malayi</name>
    <name type="common">Filarial nematode worm</name>
    <dbReference type="NCBI Taxonomy" id="6279"/>
    <lineage>
        <taxon>Eukaryota</taxon>
        <taxon>Metazoa</taxon>
        <taxon>Ecdysozoa</taxon>
        <taxon>Nematoda</taxon>
        <taxon>Chromadorea</taxon>
        <taxon>Rhabditida</taxon>
        <taxon>Spirurina</taxon>
        <taxon>Spiruromorpha</taxon>
        <taxon>Filarioidea</taxon>
        <taxon>Onchocercidae</taxon>
        <taxon>Brugia</taxon>
    </lineage>
</organism>
<feature type="non-terminal residue" evidence="1">
    <location>
        <position position="1"/>
    </location>
</feature>
<dbReference type="EMBL" id="DS236903">
    <property type="protein sequence ID" value="EDP39652.1"/>
    <property type="molecule type" value="Genomic_DNA"/>
</dbReference>
<reference evidence="1" key="1">
    <citation type="journal article" date="2007" name="Science">
        <title>Draft genome of the filarial nematode parasite Brugia malayi.</title>
        <authorList>
            <person name="Ghedin E."/>
            <person name="Wang S."/>
            <person name="Spiro D."/>
            <person name="Caler E."/>
            <person name="Zhao Q."/>
            <person name="Crabtree J."/>
            <person name="Allen J.E."/>
            <person name="Delcher A.L."/>
            <person name="Guiliano D.B."/>
            <person name="Miranda-Saavedra D."/>
            <person name="Angiuoli S.V."/>
            <person name="Creasy T."/>
            <person name="Amedeo P."/>
            <person name="Haas B."/>
            <person name="El-Sayed N.M."/>
            <person name="Wortman J.R."/>
            <person name="Feldblyum T."/>
            <person name="Tallon L."/>
            <person name="Schatz M."/>
            <person name="Shumway M."/>
            <person name="Koo H."/>
            <person name="Salzberg S.L."/>
            <person name="Schobel S."/>
            <person name="Pertea M."/>
            <person name="Pop M."/>
            <person name="White O."/>
            <person name="Barton G.J."/>
            <person name="Carlow C.K."/>
            <person name="Crawford M.J."/>
            <person name="Daub J."/>
            <person name="Dimmic M.W."/>
            <person name="Estes C.F."/>
            <person name="Foster J.M."/>
            <person name="Ganatra M."/>
            <person name="Gregory W.F."/>
            <person name="Johnson N.M."/>
            <person name="Jin J."/>
            <person name="Komuniecki R."/>
            <person name="Korf I."/>
            <person name="Kumar S."/>
            <person name="Laney S."/>
            <person name="Li B.W."/>
            <person name="Li W."/>
            <person name="Lindblom T.H."/>
            <person name="Lustigman S."/>
            <person name="Ma D."/>
            <person name="Maina C.V."/>
            <person name="Martin D.M."/>
            <person name="McCarter J.P."/>
            <person name="McReynolds L."/>
            <person name="Mitreva M."/>
            <person name="Nutman T.B."/>
            <person name="Parkinson J."/>
            <person name="Peregrin-Alvarez J.M."/>
            <person name="Poole C."/>
            <person name="Ren Q."/>
            <person name="Saunders L."/>
            <person name="Sluder A.E."/>
            <person name="Smith K."/>
            <person name="Stanke M."/>
            <person name="Unnasch T.R."/>
            <person name="Ware J."/>
            <person name="Wei A.D."/>
            <person name="Weil G."/>
            <person name="Williams D.J."/>
            <person name="Zhang Y."/>
            <person name="Williams S.A."/>
            <person name="Fraser-Liggett C."/>
            <person name="Slatko B."/>
            <person name="Blaxter M.L."/>
            <person name="Scott A.L."/>
        </authorList>
    </citation>
    <scope>NUCLEOTIDE SEQUENCE [LARGE SCALE GENOMIC DNA]</scope>
</reference>